<evidence type="ECO:0000256" key="15">
    <source>
        <dbReference type="SAM" id="MobiDB-lite"/>
    </source>
</evidence>
<name>A0A9Q1I8P6_CONCO</name>
<feature type="region of interest" description="Disordered" evidence="15">
    <location>
        <begin position="1286"/>
        <end position="1307"/>
    </location>
</feature>
<keyword evidence="9" id="KW-0238">DNA-binding</keyword>
<dbReference type="Pfam" id="PF07888">
    <property type="entry name" value="CALCOCO1"/>
    <property type="match status" value="1"/>
</dbReference>
<dbReference type="Pfam" id="PF17751">
    <property type="entry name" value="SKICH"/>
    <property type="match status" value="1"/>
</dbReference>
<dbReference type="CDD" id="cd21969">
    <property type="entry name" value="Zn-C2H2_TAX1BP1_rpt1"/>
    <property type="match status" value="1"/>
</dbReference>
<comment type="caution">
    <text evidence="19">The sequence shown here is derived from an EMBL/GenBank/DDBJ whole genome shotgun (WGS) entry which is preliminary data.</text>
</comment>
<dbReference type="EMBL" id="JAFJMO010000001">
    <property type="protein sequence ID" value="KAJ8288090.1"/>
    <property type="molecule type" value="Genomic_DNA"/>
</dbReference>
<proteinExistence type="predicted"/>
<evidence type="ECO:0000256" key="10">
    <source>
        <dbReference type="ARBA" id="ARBA00023163"/>
    </source>
</evidence>
<dbReference type="GO" id="GO:0005634">
    <property type="term" value="C:nucleus"/>
    <property type="evidence" value="ECO:0007669"/>
    <property type="project" value="UniProtKB-SubCell"/>
</dbReference>
<dbReference type="PROSITE" id="PS00036">
    <property type="entry name" value="BZIP_BASIC"/>
    <property type="match status" value="1"/>
</dbReference>
<reference evidence="19" key="1">
    <citation type="journal article" date="2023" name="Science">
        <title>Genome structures resolve the early diversification of teleost fishes.</title>
        <authorList>
            <person name="Parey E."/>
            <person name="Louis A."/>
            <person name="Montfort J."/>
            <person name="Bouchez O."/>
            <person name="Roques C."/>
            <person name="Iampietro C."/>
            <person name="Lluch J."/>
            <person name="Castinel A."/>
            <person name="Donnadieu C."/>
            <person name="Desvignes T."/>
            <person name="Floi Bucao C."/>
            <person name="Jouanno E."/>
            <person name="Wen M."/>
            <person name="Mejri S."/>
            <person name="Dirks R."/>
            <person name="Jansen H."/>
            <person name="Henkel C."/>
            <person name="Chen W.J."/>
            <person name="Zahm M."/>
            <person name="Cabau C."/>
            <person name="Klopp C."/>
            <person name="Thompson A.W."/>
            <person name="Robinson-Rechavi M."/>
            <person name="Braasch I."/>
            <person name="Lecointre G."/>
            <person name="Bobe J."/>
            <person name="Postlethwait J.H."/>
            <person name="Berthelot C."/>
            <person name="Roest Crollius H."/>
            <person name="Guiguen Y."/>
        </authorList>
    </citation>
    <scope>NUCLEOTIDE SEQUENCE</scope>
    <source>
        <strain evidence="19">Concon-B</strain>
    </source>
</reference>
<feature type="coiled-coil region" evidence="14">
    <location>
        <begin position="155"/>
        <end position="294"/>
    </location>
</feature>
<evidence type="ECO:0000313" key="20">
    <source>
        <dbReference type="Proteomes" id="UP001152803"/>
    </source>
</evidence>
<dbReference type="PROSITE" id="PS50217">
    <property type="entry name" value="BZIP"/>
    <property type="match status" value="1"/>
</dbReference>
<dbReference type="SUPFAM" id="SSF57667">
    <property type="entry name" value="beta-beta-alpha zinc fingers"/>
    <property type="match status" value="1"/>
</dbReference>
<dbReference type="FunFam" id="2.60.40.2840:FF:000002">
    <property type="entry name" value="Tax1-binding protein 1 isoform 2"/>
    <property type="match status" value="1"/>
</dbReference>
<feature type="compositionally biased region" description="Polar residues" evidence="15">
    <location>
        <begin position="509"/>
        <end position="518"/>
    </location>
</feature>
<feature type="region of interest" description="Disordered" evidence="15">
    <location>
        <begin position="488"/>
        <end position="518"/>
    </location>
</feature>
<dbReference type="Gene3D" id="3.30.160.60">
    <property type="entry name" value="Classic Zinc Finger"/>
    <property type="match status" value="1"/>
</dbReference>
<feature type="coiled-coil region" evidence="14">
    <location>
        <begin position="1237"/>
        <end position="1271"/>
    </location>
</feature>
<dbReference type="InterPro" id="IPR041641">
    <property type="entry name" value="CALCOCO1/2_Zn_UBZ1"/>
</dbReference>
<dbReference type="FunFam" id="1.20.5.170:FF:000010">
    <property type="entry name" value="Cyclic AMP-dependent transcription factor ATF-2"/>
    <property type="match status" value="1"/>
</dbReference>
<dbReference type="GO" id="GO:0006915">
    <property type="term" value="P:apoptotic process"/>
    <property type="evidence" value="ECO:0007669"/>
    <property type="project" value="UniProtKB-KW"/>
</dbReference>
<evidence type="ECO:0000256" key="9">
    <source>
        <dbReference type="ARBA" id="ARBA00023125"/>
    </source>
</evidence>
<sequence length="1342" mass="151618">MGEMAFYQEGPSTSSTMETSNFAHVIFQNVGKSYIPNAALECHYTLTQFIRPHHKDWVGIFKVGWSTARDYYTFLWSPFPENYAEGTTINRVVVFQGYYVPNDDGEFYQFCYVTHKGEIRGASTPFQFRASHPTDDLLTVEDENNSDILVVTTKAGLLEQKVEEARKEKEELVRAMTLLQREKEEVQEEREKVQRKCEEEREVCAQLRKENQELQSASQNLQEEREEVKRKHQEVTSRVHQLEEDLIGVTQKGIQKETEMDCLRDRVKKLMVEKDSLESQLQNERDEKELYKVHLKNRELETRKLTADLQMQKVVDVNKENMITQFKEEVGRLRSCLAEKEKLQKEILSNSASPTEKDALKEQLRQTEEQLQATRQQASMLASELRDVSSARDRSISDLHRLRVEMEALCKSQADTQAQYSRMQEQLDSMRAAALQEAAGAEGGGDTEAGKEAELQREVEDLKLRLHMAAEHYKEKYKECQKLQRHVAKLSEQQGDSKKSAVAAEMPSSPEQGSPTSSNIALDAIIQEKLKGINKEVIEKSDKYKKCKQMLSEEKERSCMFAEELAKVEVKWKEQLKINESLKLQLAAAEDRYKSQVAEKGREVKELKENVALLVKEKEKLEEGLKKSSEVKEGLVSEDSSLEGSQPMFLQYPLPYTQDAPPTALVAQQSTELRYGNPYTTPDPEDGADAEFPSDQMPIRPPVGPPSWDSNVVCIQPSRNPSPPDGLEEPEAPSNEGGATEQPVAGEPQSPLLTDGRPRFCFDSSLDIQKRCPLCEVIFPPNYDQSKFEEHVESHWKVCPMCSEQFPLDCDQRLFEKHVLTHFDSNSNVVPSLSVPLLLYTCLAVAVMNSEQERPFVCSAPGCSQRFPTEDHLMIHRHKHEMTLKFPSIKNDNMLSDQTPTPTRFLKNCEEVGLFSELDCSIEQEFRKAQEEEDSKQNISLQGSASQNQHQPHSRMSNHDSSIVIQQALPSPQSSSVITQAPSTNRQIGPVPGSLSSLLHLRNRQRQPLPASMPGTLPDPTMPGSSAVLMPMERQMSMGSTMMGMQGPTHNSSCSSPHVPSMHSEAKLRLKAALTHHPGPIANGNMNTMGHMMEMMSSRQEQAGHHHLHSHPHQHLQGPPHGYQHHAHHHHSHSHAQAHAQGGHHHPHGHHHSHQPHLHPGHSHQTSPHPALHSGAPSQLSPAAQQMQPTQTLQPPQPSGGRRRRVVDEDPDERRRKFLERNRAAATRCRQKRKVWVMSLEKKAEELTQTNMQLQNEVTMLKNEVTQLKQLLLTHKDCPITAMQKESQGYLSPESSPAGSPTPVCSQQQVIQHNTITTSTTAVGGSAVHGQLNHRTDINPIH</sequence>
<evidence type="ECO:0000259" key="17">
    <source>
        <dbReference type="PROSITE" id="PS50217"/>
    </source>
</evidence>
<keyword evidence="8 14" id="KW-0175">Coiled coil</keyword>
<feature type="compositionally biased region" description="Basic and acidic residues" evidence="15">
    <location>
        <begin position="1206"/>
        <end position="1223"/>
    </location>
</feature>
<dbReference type="PROSITE" id="PS00028">
    <property type="entry name" value="ZINC_FINGER_C2H2_1"/>
    <property type="match status" value="1"/>
</dbReference>
<dbReference type="Pfam" id="PF00170">
    <property type="entry name" value="bZIP_1"/>
    <property type="match status" value="1"/>
</dbReference>
<feature type="compositionally biased region" description="Basic residues" evidence="15">
    <location>
        <begin position="1105"/>
        <end position="1114"/>
    </location>
</feature>
<evidence type="ECO:0000256" key="2">
    <source>
        <dbReference type="ARBA" id="ARBA00022703"/>
    </source>
</evidence>
<feature type="region of interest" description="Disordered" evidence="15">
    <location>
        <begin position="623"/>
        <end position="756"/>
    </location>
</feature>
<feature type="region of interest" description="Disordered" evidence="15">
    <location>
        <begin position="926"/>
        <end position="995"/>
    </location>
</feature>
<dbReference type="PROSITE" id="PS50157">
    <property type="entry name" value="ZINC_FINGER_C2H2_2"/>
    <property type="match status" value="1"/>
</dbReference>
<feature type="compositionally biased region" description="Polar residues" evidence="15">
    <location>
        <begin position="937"/>
        <end position="987"/>
    </location>
</feature>
<dbReference type="InterPro" id="IPR013087">
    <property type="entry name" value="Znf_C2H2_type"/>
</dbReference>
<evidence type="ECO:0000256" key="12">
    <source>
        <dbReference type="ARBA" id="ARBA00054517"/>
    </source>
</evidence>
<evidence type="ECO:0000256" key="4">
    <source>
        <dbReference type="ARBA" id="ARBA00022737"/>
    </source>
</evidence>
<dbReference type="GO" id="GO:0003677">
    <property type="term" value="F:DNA binding"/>
    <property type="evidence" value="ECO:0007669"/>
    <property type="project" value="UniProtKB-KW"/>
</dbReference>
<evidence type="ECO:0000313" key="19">
    <source>
        <dbReference type="EMBL" id="KAJ8288090.1"/>
    </source>
</evidence>
<evidence type="ECO:0000256" key="1">
    <source>
        <dbReference type="ARBA" id="ARBA00004123"/>
    </source>
</evidence>
<dbReference type="SMART" id="SM00338">
    <property type="entry name" value="BRLZ"/>
    <property type="match status" value="1"/>
</dbReference>
<evidence type="ECO:0000259" key="16">
    <source>
        <dbReference type="PROSITE" id="PS50157"/>
    </source>
</evidence>
<evidence type="ECO:0000256" key="14">
    <source>
        <dbReference type="SAM" id="Coils"/>
    </source>
</evidence>
<keyword evidence="5 13" id="KW-0863">Zinc-finger</keyword>
<feature type="compositionally biased region" description="Low complexity" evidence="15">
    <location>
        <begin position="1182"/>
        <end position="1194"/>
    </location>
</feature>
<dbReference type="SUPFAM" id="SSF57959">
    <property type="entry name" value="Leucine zipper domain"/>
    <property type="match status" value="1"/>
</dbReference>
<evidence type="ECO:0000256" key="5">
    <source>
        <dbReference type="ARBA" id="ARBA00022771"/>
    </source>
</evidence>
<evidence type="ECO:0000259" key="18">
    <source>
        <dbReference type="PROSITE" id="PS51905"/>
    </source>
</evidence>
<feature type="domain" description="BZIP" evidence="17">
    <location>
        <begin position="1212"/>
        <end position="1275"/>
    </location>
</feature>
<keyword evidence="11" id="KW-0539">Nucleus</keyword>
<dbReference type="SMART" id="SM00355">
    <property type="entry name" value="ZnF_C2H2"/>
    <property type="match status" value="3"/>
</dbReference>
<keyword evidence="7" id="KW-0805">Transcription regulation</keyword>
<evidence type="ECO:0000256" key="8">
    <source>
        <dbReference type="ARBA" id="ARBA00023054"/>
    </source>
</evidence>
<dbReference type="InterPro" id="IPR036236">
    <property type="entry name" value="Znf_C2H2_sf"/>
</dbReference>
<comment type="function">
    <text evidence="12">May have anti-apoptotic activity.</text>
</comment>
<accession>A0A9Q1I8P6</accession>
<keyword evidence="10" id="KW-0804">Transcription</keyword>
<evidence type="ECO:0000256" key="3">
    <source>
        <dbReference type="ARBA" id="ARBA00022723"/>
    </source>
</evidence>
<dbReference type="PANTHER" id="PTHR31915">
    <property type="entry name" value="SKICH DOMAIN-CONTAINING PROTEIN"/>
    <property type="match status" value="1"/>
</dbReference>
<keyword evidence="3" id="KW-0479">Metal-binding</keyword>
<dbReference type="GO" id="GO:0003700">
    <property type="term" value="F:DNA-binding transcription factor activity"/>
    <property type="evidence" value="ECO:0007669"/>
    <property type="project" value="InterPro"/>
</dbReference>
<feature type="coiled-coil region" evidence="14">
    <location>
        <begin position="357"/>
        <end position="384"/>
    </location>
</feature>
<feature type="domain" description="UBZ1-type" evidence="18">
    <location>
        <begin position="769"/>
        <end position="795"/>
    </location>
</feature>
<gene>
    <name evidence="19" type="ORF">COCON_G00007490</name>
</gene>
<protein>
    <submittedName>
        <fullName evidence="19">Uncharacterized protein</fullName>
    </submittedName>
</protein>
<dbReference type="PANTHER" id="PTHR31915:SF8">
    <property type="entry name" value="TAX1-BINDING PROTEIN 1"/>
    <property type="match status" value="1"/>
</dbReference>
<keyword evidence="20" id="KW-1185">Reference proteome</keyword>
<dbReference type="Gene3D" id="1.20.5.170">
    <property type="match status" value="1"/>
</dbReference>
<keyword evidence="4" id="KW-0677">Repeat</keyword>
<feature type="compositionally biased region" description="Basic residues" evidence="15">
    <location>
        <begin position="1123"/>
        <end position="1162"/>
    </location>
</feature>
<dbReference type="Proteomes" id="UP001152803">
    <property type="component" value="Unassembled WGS sequence"/>
</dbReference>
<feature type="domain" description="UBZ1-type" evidence="18">
    <location>
        <begin position="796"/>
        <end position="822"/>
    </location>
</feature>
<dbReference type="InterPro" id="IPR046347">
    <property type="entry name" value="bZIP_sf"/>
</dbReference>
<evidence type="ECO:0000256" key="7">
    <source>
        <dbReference type="ARBA" id="ARBA00023015"/>
    </source>
</evidence>
<keyword evidence="6" id="KW-0862">Zinc</keyword>
<feature type="compositionally biased region" description="Basic and acidic residues" evidence="15">
    <location>
        <begin position="623"/>
        <end position="635"/>
    </location>
</feature>
<dbReference type="Gene3D" id="6.20.250.40">
    <property type="match status" value="1"/>
</dbReference>
<keyword evidence="2" id="KW-0053">Apoptosis</keyword>
<dbReference type="OrthoDB" id="10015001at2759"/>
<feature type="domain" description="C2H2-type" evidence="16">
    <location>
        <begin position="856"/>
        <end position="880"/>
    </location>
</feature>
<dbReference type="InterPro" id="IPR004827">
    <property type="entry name" value="bZIP"/>
</dbReference>
<dbReference type="InterPro" id="IPR051002">
    <property type="entry name" value="UBA_autophagy_assoc_protein"/>
</dbReference>
<dbReference type="GO" id="GO:0008270">
    <property type="term" value="F:zinc ion binding"/>
    <property type="evidence" value="ECO:0007669"/>
    <property type="project" value="UniProtKB-KW"/>
</dbReference>
<organism evidence="19 20">
    <name type="scientific">Conger conger</name>
    <name type="common">Conger eel</name>
    <name type="synonym">Muraena conger</name>
    <dbReference type="NCBI Taxonomy" id="82655"/>
    <lineage>
        <taxon>Eukaryota</taxon>
        <taxon>Metazoa</taxon>
        <taxon>Chordata</taxon>
        <taxon>Craniata</taxon>
        <taxon>Vertebrata</taxon>
        <taxon>Euteleostomi</taxon>
        <taxon>Actinopterygii</taxon>
        <taxon>Neopterygii</taxon>
        <taxon>Teleostei</taxon>
        <taxon>Anguilliformes</taxon>
        <taxon>Congridae</taxon>
        <taxon>Conger</taxon>
    </lineage>
</organism>
<dbReference type="PROSITE" id="PS51905">
    <property type="entry name" value="ZF_UBZ1"/>
    <property type="match status" value="2"/>
</dbReference>
<evidence type="ECO:0000256" key="6">
    <source>
        <dbReference type="ARBA" id="ARBA00022833"/>
    </source>
</evidence>
<dbReference type="Pfam" id="PF18112">
    <property type="entry name" value="Zn-C2H2_12"/>
    <property type="match status" value="2"/>
</dbReference>
<evidence type="ECO:0000256" key="11">
    <source>
        <dbReference type="ARBA" id="ARBA00023242"/>
    </source>
</evidence>
<dbReference type="InterPro" id="IPR041611">
    <property type="entry name" value="SKICH"/>
</dbReference>
<dbReference type="Gene3D" id="2.60.40.2840">
    <property type="match status" value="1"/>
</dbReference>
<comment type="subcellular location">
    <subcellularLocation>
        <location evidence="1">Nucleus</location>
    </subcellularLocation>
</comment>
<dbReference type="InterPro" id="IPR012852">
    <property type="entry name" value="CALCOCO1-like"/>
</dbReference>
<feature type="region of interest" description="Disordered" evidence="15">
    <location>
        <begin position="1322"/>
        <end position="1342"/>
    </location>
</feature>
<feature type="region of interest" description="Disordered" evidence="15">
    <location>
        <begin position="1098"/>
        <end position="1230"/>
    </location>
</feature>
<evidence type="ECO:0000256" key="13">
    <source>
        <dbReference type="PROSITE-ProRule" id="PRU00042"/>
    </source>
</evidence>
<dbReference type="CDD" id="cd14687">
    <property type="entry name" value="bZIP_ATF2"/>
    <property type="match status" value="1"/>
</dbReference>
<dbReference type="CDD" id="cd21970">
    <property type="entry name" value="Zn-C2H2_TAX1BP1_rpt2"/>
    <property type="match status" value="1"/>
</dbReference>